<feature type="transmembrane region" description="Helical" evidence="8">
    <location>
        <begin position="276"/>
        <end position="300"/>
    </location>
</feature>
<evidence type="ECO:0000256" key="1">
    <source>
        <dbReference type="ARBA" id="ARBA00004141"/>
    </source>
</evidence>
<protein>
    <submittedName>
        <fullName evidence="10">ClC family H(+)/Cl(-) exchange transporter</fullName>
    </submittedName>
</protein>
<dbReference type="SUPFAM" id="SSF116726">
    <property type="entry name" value="TrkA C-terminal domain-like"/>
    <property type="match status" value="1"/>
</dbReference>
<keyword evidence="7" id="KW-0868">Chloride</keyword>
<dbReference type="InterPro" id="IPR001807">
    <property type="entry name" value="ClC"/>
</dbReference>
<feature type="transmembrane region" description="Helical" evidence="8">
    <location>
        <begin position="161"/>
        <end position="184"/>
    </location>
</feature>
<feature type="transmembrane region" description="Helical" evidence="8">
    <location>
        <begin position="21"/>
        <end position="44"/>
    </location>
</feature>
<dbReference type="SUPFAM" id="SSF81340">
    <property type="entry name" value="Clc chloride channel"/>
    <property type="match status" value="1"/>
</dbReference>
<evidence type="ECO:0000259" key="9">
    <source>
        <dbReference type="PROSITE" id="PS51202"/>
    </source>
</evidence>
<evidence type="ECO:0000256" key="3">
    <source>
        <dbReference type="ARBA" id="ARBA00022692"/>
    </source>
</evidence>
<dbReference type="Gene3D" id="1.10.3080.10">
    <property type="entry name" value="Clc chloride channel"/>
    <property type="match status" value="1"/>
</dbReference>
<feature type="transmembrane region" description="Helical" evidence="8">
    <location>
        <begin position="234"/>
        <end position="256"/>
    </location>
</feature>
<name>A0A1L5FB39_CLOKL</name>
<dbReference type="PANTHER" id="PTHR45711">
    <property type="entry name" value="CHLORIDE CHANNEL PROTEIN"/>
    <property type="match status" value="1"/>
</dbReference>
<reference evidence="10 11" key="1">
    <citation type="submission" date="2016-12" db="EMBL/GenBank/DDBJ databases">
        <title>Complete genome sequence of Clostridium kluyveri JZZ isolated from the pit mud of a Chinese flavor liquor-making factory.</title>
        <authorList>
            <person name="Wang Y."/>
        </authorList>
    </citation>
    <scope>NUCLEOTIDE SEQUENCE [LARGE SCALE GENOMIC DNA]</scope>
    <source>
        <strain evidence="10 11">JZZ</strain>
    </source>
</reference>
<evidence type="ECO:0000313" key="11">
    <source>
        <dbReference type="Proteomes" id="UP000184604"/>
    </source>
</evidence>
<dbReference type="EMBL" id="CP018335">
    <property type="protein sequence ID" value="APM40030.1"/>
    <property type="molecule type" value="Genomic_DNA"/>
</dbReference>
<gene>
    <name evidence="10" type="ORF">BS101_15430</name>
</gene>
<dbReference type="GO" id="GO:0006813">
    <property type="term" value="P:potassium ion transport"/>
    <property type="evidence" value="ECO:0007669"/>
    <property type="project" value="InterPro"/>
</dbReference>
<dbReference type="AlphaFoldDB" id="A0A1L5FB39"/>
<keyword evidence="3 8" id="KW-0812">Transmembrane</keyword>
<dbReference type="RefSeq" id="WP_073539640.1">
    <property type="nucleotide sequence ID" value="NZ_CP018335.1"/>
</dbReference>
<keyword evidence="2" id="KW-0813">Transport</keyword>
<dbReference type="Proteomes" id="UP000184604">
    <property type="component" value="Chromosome"/>
</dbReference>
<feature type="transmembrane region" description="Helical" evidence="8">
    <location>
        <begin position="64"/>
        <end position="84"/>
    </location>
</feature>
<dbReference type="InterPro" id="IPR036721">
    <property type="entry name" value="RCK_C_sf"/>
</dbReference>
<evidence type="ECO:0000256" key="7">
    <source>
        <dbReference type="ARBA" id="ARBA00023214"/>
    </source>
</evidence>
<evidence type="ECO:0000256" key="5">
    <source>
        <dbReference type="ARBA" id="ARBA00023065"/>
    </source>
</evidence>
<dbReference type="InterPro" id="IPR014743">
    <property type="entry name" value="Cl-channel_core"/>
</dbReference>
<dbReference type="Pfam" id="PF02080">
    <property type="entry name" value="TrkA_C"/>
    <property type="match status" value="1"/>
</dbReference>
<feature type="transmembrane region" description="Helical" evidence="8">
    <location>
        <begin position="196"/>
        <end position="222"/>
    </location>
</feature>
<dbReference type="Gene3D" id="3.30.70.1450">
    <property type="entry name" value="Regulator of K+ conductance, C-terminal domain"/>
    <property type="match status" value="1"/>
</dbReference>
<evidence type="ECO:0000256" key="6">
    <source>
        <dbReference type="ARBA" id="ARBA00023136"/>
    </source>
</evidence>
<feature type="transmembrane region" description="Helical" evidence="8">
    <location>
        <begin position="398"/>
        <end position="416"/>
    </location>
</feature>
<dbReference type="Pfam" id="PF00654">
    <property type="entry name" value="Voltage_CLC"/>
    <property type="match status" value="1"/>
</dbReference>
<dbReference type="GO" id="GO:0005247">
    <property type="term" value="F:voltage-gated chloride channel activity"/>
    <property type="evidence" value="ECO:0007669"/>
    <property type="project" value="TreeGrafter"/>
</dbReference>
<dbReference type="PROSITE" id="PS51202">
    <property type="entry name" value="RCK_C"/>
    <property type="match status" value="1"/>
</dbReference>
<dbReference type="PRINTS" id="PR00762">
    <property type="entry name" value="CLCHANNEL"/>
</dbReference>
<organism evidence="10 11">
    <name type="scientific">Clostridium kluyveri</name>
    <dbReference type="NCBI Taxonomy" id="1534"/>
    <lineage>
        <taxon>Bacteria</taxon>
        <taxon>Bacillati</taxon>
        <taxon>Bacillota</taxon>
        <taxon>Clostridia</taxon>
        <taxon>Eubacteriales</taxon>
        <taxon>Clostridiaceae</taxon>
        <taxon>Clostridium</taxon>
    </lineage>
</organism>
<dbReference type="InterPro" id="IPR006037">
    <property type="entry name" value="RCK_C"/>
</dbReference>
<feature type="transmembrane region" description="Helical" evidence="8">
    <location>
        <begin position="312"/>
        <end position="331"/>
    </location>
</feature>
<dbReference type="OrthoDB" id="9812438at2"/>
<accession>A0A1L5FB39</accession>
<evidence type="ECO:0000256" key="2">
    <source>
        <dbReference type="ARBA" id="ARBA00022448"/>
    </source>
</evidence>
<feature type="transmembrane region" description="Helical" evidence="8">
    <location>
        <begin position="369"/>
        <end position="392"/>
    </location>
</feature>
<evidence type="ECO:0000256" key="8">
    <source>
        <dbReference type="SAM" id="Phobius"/>
    </source>
</evidence>
<feature type="transmembrane region" description="Helical" evidence="8">
    <location>
        <begin position="337"/>
        <end position="357"/>
    </location>
</feature>
<dbReference type="PANTHER" id="PTHR45711:SF6">
    <property type="entry name" value="CHLORIDE CHANNEL PROTEIN"/>
    <property type="match status" value="1"/>
</dbReference>
<dbReference type="GO" id="GO:0008324">
    <property type="term" value="F:monoatomic cation transmembrane transporter activity"/>
    <property type="evidence" value="ECO:0007669"/>
    <property type="project" value="InterPro"/>
</dbReference>
<proteinExistence type="predicted"/>
<feature type="domain" description="RCK C-terminal" evidence="9">
    <location>
        <begin position="437"/>
        <end position="518"/>
    </location>
</feature>
<evidence type="ECO:0000313" key="10">
    <source>
        <dbReference type="EMBL" id="APM40030.1"/>
    </source>
</evidence>
<keyword evidence="6 8" id="KW-0472">Membrane</keyword>
<dbReference type="GO" id="GO:0005886">
    <property type="term" value="C:plasma membrane"/>
    <property type="evidence" value="ECO:0007669"/>
    <property type="project" value="TreeGrafter"/>
</dbReference>
<comment type="subcellular location">
    <subcellularLocation>
        <location evidence="1">Membrane</location>
        <topology evidence="1">Multi-pass membrane protein</topology>
    </subcellularLocation>
</comment>
<keyword evidence="4 8" id="KW-1133">Transmembrane helix</keyword>
<sequence length="526" mass="57825">MNKLYKKDKSSLLFHWHNLKIRLVGESIIVGIITGFIIVLFRVVIEKLGENVGKIYKILLLKLYFIPLWVILFIILGYILGFMVKKDPMVGGSGIPQVKGAVLRKLEMKWFKVILNKFIGGSLAIGFGLSLGREGPSVQLGACVGQGLSRIFKRVNIEEKYLITSGASAGLAAAFNAPLAGAIFALEEIHKNFSPLILISAFSAALSADFITGGFLGLSPVFNFKHISTIPLNYYFYILLFGIIMGVTGVIFNISLLKSQYLYSKQKWIPKEFNPVFPLVASIIFGFFLPQVLGGGNSLIMSLSNTSFTIKFILVLIIVKFLFTMLCYGSGTPGGIFLPVLTIGALIGYGYGSLLINIVNINTNYINNFVILGMAGYFTAVVRSPITGIILITEMTGGFNNFLPLSIVSIVAYLVADVLGSKPIYDSLLEKFLINNTNLKVKNTKSKFILEVPVCMGCYLDGKEIRNIIWPEYCLITEIRRGCGIIIPKGNTVICAGDYITILTNEKDAGKLNDILTEMCQSIEQI</sequence>
<evidence type="ECO:0000256" key="4">
    <source>
        <dbReference type="ARBA" id="ARBA00022989"/>
    </source>
</evidence>
<keyword evidence="5" id="KW-0406">Ion transport</keyword>
<dbReference type="CDD" id="cd01031">
    <property type="entry name" value="EriC"/>
    <property type="match status" value="1"/>
</dbReference>